<accession>A0A4Q7LPE1</accession>
<feature type="region of interest" description="Disordered" evidence="3">
    <location>
        <begin position="91"/>
        <end position="119"/>
    </location>
</feature>
<evidence type="ECO:0000313" key="6">
    <source>
        <dbReference type="Proteomes" id="UP000293519"/>
    </source>
</evidence>
<evidence type="ECO:0000256" key="2">
    <source>
        <dbReference type="PIRSR" id="PIRSR605754-1"/>
    </source>
</evidence>
<evidence type="ECO:0000313" key="5">
    <source>
        <dbReference type="EMBL" id="RZS56251.1"/>
    </source>
</evidence>
<dbReference type="Proteomes" id="UP000293519">
    <property type="component" value="Unassembled WGS sequence"/>
</dbReference>
<feature type="active site" description="Proton donor/acceptor" evidence="2">
    <location>
        <position position="182"/>
    </location>
</feature>
<evidence type="ECO:0000256" key="4">
    <source>
        <dbReference type="SAM" id="Phobius"/>
    </source>
</evidence>
<feature type="active site" description="Acyl-thioester intermediate" evidence="2">
    <location>
        <position position="250"/>
    </location>
</feature>
<dbReference type="InterPro" id="IPR023365">
    <property type="entry name" value="Sortase_dom-sf"/>
</dbReference>
<dbReference type="OrthoDB" id="5242879at2"/>
<dbReference type="Gene3D" id="2.40.260.10">
    <property type="entry name" value="Sortase"/>
    <property type="match status" value="1"/>
</dbReference>
<keyword evidence="4" id="KW-0472">Membrane</keyword>
<dbReference type="InterPro" id="IPR042003">
    <property type="entry name" value="Sortase_E"/>
</dbReference>
<comment type="caution">
    <text evidence="5">The sequence shown here is derived from an EMBL/GenBank/DDBJ whole genome shotgun (WGS) entry which is preliminary data.</text>
</comment>
<feature type="transmembrane region" description="Helical" evidence="4">
    <location>
        <begin position="41"/>
        <end position="67"/>
    </location>
</feature>
<reference evidence="5 6" key="1">
    <citation type="journal article" date="2015" name="Stand. Genomic Sci.">
        <title>Genomic Encyclopedia of Bacterial and Archaeal Type Strains, Phase III: the genomes of soil and plant-associated and newly described type strains.</title>
        <authorList>
            <person name="Whitman W.B."/>
            <person name="Woyke T."/>
            <person name="Klenk H.P."/>
            <person name="Zhou Y."/>
            <person name="Lilburn T.G."/>
            <person name="Beck B.J."/>
            <person name="De Vos P."/>
            <person name="Vandamme P."/>
            <person name="Eisen J.A."/>
            <person name="Garrity G."/>
            <person name="Hugenholtz P."/>
            <person name="Kyrpides N.C."/>
        </authorList>
    </citation>
    <scope>NUCLEOTIDE SEQUENCE [LARGE SCALE GENOMIC DNA]</scope>
    <source>
        <strain evidence="5 6">CV2</strain>
    </source>
</reference>
<keyword evidence="6" id="KW-1185">Reference proteome</keyword>
<keyword evidence="4" id="KW-0812">Transmembrane</keyword>
<keyword evidence="1" id="KW-0378">Hydrolase</keyword>
<gene>
    <name evidence="5" type="ORF">EV141_1706</name>
</gene>
<sequence length="296" mass="32088">MRSGATLGTATYNERVSDSSIQSPTASRADARRTPRARARVSVVGVIGELLITAGVVVMLFLGWYVWLNDIITGSAQQDAAQEIQEQLRADFERDRGSAEPEPEPVDPETPRDPGEPVVGIAPPEGEAFGALIVPRFGENYVRTIASGVDLQTVLNNSRLGVGHYMETQMPGEVGNFALAAHRTTYGAPFADIAELRAGDNIYVETREGWYEYSFRNLEYVWPTAVQVLEPVPQAPQVEASDRILTLTSCNPRFSAAERIIAYAVFETWYPREDGPPAEISGLTEAAAGSSAAVIG</sequence>
<dbReference type="CDD" id="cd05830">
    <property type="entry name" value="Sortase_E"/>
    <property type="match status" value="1"/>
</dbReference>
<proteinExistence type="predicted"/>
<evidence type="ECO:0000256" key="3">
    <source>
        <dbReference type="SAM" id="MobiDB-lite"/>
    </source>
</evidence>
<protein>
    <submittedName>
        <fullName evidence="5">Sortase A</fullName>
    </submittedName>
</protein>
<dbReference type="InterPro" id="IPR053465">
    <property type="entry name" value="Sortase_Class_E"/>
</dbReference>
<dbReference type="AlphaFoldDB" id="A0A4Q7LPE1"/>
<feature type="compositionally biased region" description="Polar residues" evidence="3">
    <location>
        <begin position="1"/>
        <end position="22"/>
    </location>
</feature>
<organism evidence="5 6">
    <name type="scientific">Microcella putealis</name>
    <dbReference type="NCBI Taxonomy" id="337005"/>
    <lineage>
        <taxon>Bacteria</taxon>
        <taxon>Bacillati</taxon>
        <taxon>Actinomycetota</taxon>
        <taxon>Actinomycetes</taxon>
        <taxon>Micrococcales</taxon>
        <taxon>Microbacteriaceae</taxon>
        <taxon>Microcella</taxon>
    </lineage>
</organism>
<dbReference type="EMBL" id="SGWW01000003">
    <property type="protein sequence ID" value="RZS56251.1"/>
    <property type="molecule type" value="Genomic_DNA"/>
</dbReference>
<dbReference type="SUPFAM" id="SSF63817">
    <property type="entry name" value="Sortase"/>
    <property type="match status" value="1"/>
</dbReference>
<evidence type="ECO:0000256" key="1">
    <source>
        <dbReference type="ARBA" id="ARBA00022801"/>
    </source>
</evidence>
<name>A0A4Q7LPE1_9MICO</name>
<dbReference type="Pfam" id="PF04203">
    <property type="entry name" value="Sortase"/>
    <property type="match status" value="1"/>
</dbReference>
<keyword evidence="4" id="KW-1133">Transmembrane helix</keyword>
<feature type="region of interest" description="Disordered" evidence="3">
    <location>
        <begin position="1"/>
        <end position="34"/>
    </location>
</feature>
<dbReference type="InterPro" id="IPR005754">
    <property type="entry name" value="Sortase"/>
</dbReference>
<dbReference type="NCBIfam" id="NF033747">
    <property type="entry name" value="class_E_sortase"/>
    <property type="match status" value="1"/>
</dbReference>
<dbReference type="GO" id="GO:0016787">
    <property type="term" value="F:hydrolase activity"/>
    <property type="evidence" value="ECO:0007669"/>
    <property type="project" value="UniProtKB-KW"/>
</dbReference>